<organism evidence="11 12">
    <name type="scientific">Nitrococcus mobilis Nb-231</name>
    <dbReference type="NCBI Taxonomy" id="314278"/>
    <lineage>
        <taxon>Bacteria</taxon>
        <taxon>Pseudomonadati</taxon>
        <taxon>Pseudomonadota</taxon>
        <taxon>Gammaproteobacteria</taxon>
        <taxon>Chromatiales</taxon>
        <taxon>Ectothiorhodospiraceae</taxon>
        <taxon>Nitrococcus</taxon>
    </lineage>
</organism>
<dbReference type="Proteomes" id="UP000003374">
    <property type="component" value="Unassembled WGS sequence"/>
</dbReference>
<dbReference type="Gene3D" id="3.40.190.80">
    <property type="match status" value="1"/>
</dbReference>
<dbReference type="InterPro" id="IPR006240">
    <property type="entry name" value="CysQ"/>
</dbReference>
<dbReference type="PROSITE" id="PS00630">
    <property type="entry name" value="IMP_2"/>
    <property type="match status" value="1"/>
</dbReference>
<comment type="cofactor">
    <cofactor evidence="10">
        <name>Mg(2+)</name>
        <dbReference type="ChEBI" id="CHEBI:18420"/>
    </cofactor>
</comment>
<evidence type="ECO:0000256" key="4">
    <source>
        <dbReference type="ARBA" id="ARBA00022519"/>
    </source>
</evidence>
<evidence type="ECO:0000313" key="12">
    <source>
        <dbReference type="Proteomes" id="UP000003374"/>
    </source>
</evidence>
<evidence type="ECO:0000256" key="6">
    <source>
        <dbReference type="ARBA" id="ARBA00022801"/>
    </source>
</evidence>
<dbReference type="Pfam" id="PF00459">
    <property type="entry name" value="Inositol_P"/>
    <property type="match status" value="1"/>
</dbReference>
<dbReference type="GO" id="GO:0000103">
    <property type="term" value="P:sulfate assimilation"/>
    <property type="evidence" value="ECO:0007669"/>
    <property type="project" value="TreeGrafter"/>
</dbReference>
<feature type="binding site" evidence="10">
    <location>
        <position position="95"/>
    </location>
    <ligand>
        <name>Mg(2+)</name>
        <dbReference type="ChEBI" id="CHEBI:18420"/>
        <label>1</label>
        <note>catalytic</note>
    </ligand>
</feature>
<dbReference type="GO" id="GO:0008441">
    <property type="term" value="F:3'(2'),5'-bisphosphate nucleotidase activity"/>
    <property type="evidence" value="ECO:0007669"/>
    <property type="project" value="UniProtKB-UniRule"/>
</dbReference>
<dbReference type="InterPro" id="IPR020550">
    <property type="entry name" value="Inositol_monophosphatase_CS"/>
</dbReference>
<evidence type="ECO:0000256" key="8">
    <source>
        <dbReference type="ARBA" id="ARBA00023136"/>
    </source>
</evidence>
<evidence type="ECO:0000256" key="10">
    <source>
        <dbReference type="PIRSR" id="PIRSR600760-2"/>
    </source>
</evidence>
<protein>
    <recommendedName>
        <fullName evidence="9">3'(2'),5'-bisphosphate nucleotidase CysQ</fullName>
        <ecNumber evidence="9">3.1.3.7</ecNumber>
    </recommendedName>
</protein>
<dbReference type="CDD" id="cd01638">
    <property type="entry name" value="CysQ"/>
    <property type="match status" value="1"/>
</dbReference>
<dbReference type="GO" id="GO:0000287">
    <property type="term" value="F:magnesium ion binding"/>
    <property type="evidence" value="ECO:0007669"/>
    <property type="project" value="UniProtKB-UniRule"/>
</dbReference>
<dbReference type="SUPFAM" id="SSF56655">
    <property type="entry name" value="Carbohydrate phosphatase"/>
    <property type="match status" value="1"/>
</dbReference>
<feature type="binding site" evidence="10">
    <location>
        <position position="221"/>
    </location>
    <ligand>
        <name>Mg(2+)</name>
        <dbReference type="ChEBI" id="CHEBI:18420"/>
        <label>1</label>
        <note>catalytic</note>
    </ligand>
</feature>
<keyword evidence="3" id="KW-1003">Cell membrane</keyword>
<dbReference type="PROSITE" id="PS00629">
    <property type="entry name" value="IMP_1"/>
    <property type="match status" value="1"/>
</dbReference>
<dbReference type="HAMAP" id="MF_02095">
    <property type="entry name" value="CysQ"/>
    <property type="match status" value="1"/>
</dbReference>
<comment type="similarity">
    <text evidence="2">Belongs to the inositol monophosphatase superfamily. CysQ family.</text>
</comment>
<feature type="non-terminal residue" evidence="11">
    <location>
        <position position="1"/>
    </location>
</feature>
<keyword evidence="5 10" id="KW-0479">Metal-binding</keyword>
<feature type="binding site" evidence="10">
    <location>
        <position position="75"/>
    </location>
    <ligand>
        <name>Mg(2+)</name>
        <dbReference type="ChEBI" id="CHEBI:18420"/>
        <label>1</label>
        <note>catalytic</note>
    </ligand>
</feature>
<dbReference type="InterPro" id="IPR000760">
    <property type="entry name" value="Inositol_monophosphatase-like"/>
</dbReference>
<dbReference type="STRING" id="314278.NB231_13096"/>
<feature type="binding site" evidence="10">
    <location>
        <position position="98"/>
    </location>
    <ligand>
        <name>Mg(2+)</name>
        <dbReference type="ChEBI" id="CHEBI:18420"/>
        <label>1</label>
        <note>catalytic</note>
    </ligand>
</feature>
<keyword evidence="12" id="KW-1185">Reference proteome</keyword>
<evidence type="ECO:0000256" key="9">
    <source>
        <dbReference type="NCBIfam" id="TIGR01331"/>
    </source>
</evidence>
<dbReference type="EC" id="3.1.3.7" evidence="9"/>
<dbReference type="AlphaFoldDB" id="A4BVM9"/>
<gene>
    <name evidence="11" type="ORF">NB231_13096</name>
</gene>
<evidence type="ECO:0000256" key="7">
    <source>
        <dbReference type="ARBA" id="ARBA00022842"/>
    </source>
</evidence>
<keyword evidence="6" id="KW-0378">Hydrolase</keyword>
<dbReference type="GO" id="GO:0050427">
    <property type="term" value="P:3'-phosphoadenosine 5'-phosphosulfate metabolic process"/>
    <property type="evidence" value="ECO:0007669"/>
    <property type="project" value="TreeGrafter"/>
</dbReference>
<dbReference type="HOGENOM" id="CLU_995741_0_0_6"/>
<dbReference type="GO" id="GO:0046854">
    <property type="term" value="P:phosphatidylinositol phosphate biosynthetic process"/>
    <property type="evidence" value="ECO:0007669"/>
    <property type="project" value="InterPro"/>
</dbReference>
<keyword evidence="4" id="KW-0997">Cell inner membrane</keyword>
<evidence type="ECO:0000256" key="5">
    <source>
        <dbReference type="ARBA" id="ARBA00022723"/>
    </source>
</evidence>
<dbReference type="FunFam" id="3.40.190.80:FF:000005">
    <property type="entry name" value="3'(2'),5'-bisphosphate nucleotidase CysQ"/>
    <property type="match status" value="1"/>
</dbReference>
<dbReference type="PRINTS" id="PR00377">
    <property type="entry name" value="IMPHPHTASES"/>
</dbReference>
<dbReference type="PANTHER" id="PTHR43028:SF5">
    <property type="entry name" value="3'(2'),5'-BISPHOSPHATE NUCLEOTIDASE 1"/>
    <property type="match status" value="1"/>
</dbReference>
<evidence type="ECO:0000313" key="11">
    <source>
        <dbReference type="EMBL" id="EAR20247.1"/>
    </source>
</evidence>
<dbReference type="FunFam" id="3.30.540.10:FF:000007">
    <property type="entry name" value="3'(2'),5'-bisphosphate nucleotidase CysQ"/>
    <property type="match status" value="1"/>
</dbReference>
<proteinExistence type="inferred from homology"/>
<dbReference type="InterPro" id="IPR050725">
    <property type="entry name" value="CysQ/Inositol_MonoPase"/>
</dbReference>
<evidence type="ECO:0000256" key="2">
    <source>
        <dbReference type="ARBA" id="ARBA00005289"/>
    </source>
</evidence>
<comment type="catalytic activity">
    <reaction evidence="1">
        <text>adenosine 3',5'-bisphosphate + H2O = AMP + phosphate</text>
        <dbReference type="Rhea" id="RHEA:10040"/>
        <dbReference type="ChEBI" id="CHEBI:15377"/>
        <dbReference type="ChEBI" id="CHEBI:43474"/>
        <dbReference type="ChEBI" id="CHEBI:58343"/>
        <dbReference type="ChEBI" id="CHEBI:456215"/>
        <dbReference type="EC" id="3.1.3.7"/>
    </reaction>
</comment>
<reference evidence="11 12" key="1">
    <citation type="submission" date="2006-02" db="EMBL/GenBank/DDBJ databases">
        <authorList>
            <person name="Waterbury J."/>
            <person name="Ferriera S."/>
            <person name="Johnson J."/>
            <person name="Kravitz S."/>
            <person name="Halpern A."/>
            <person name="Remington K."/>
            <person name="Beeson K."/>
            <person name="Tran B."/>
            <person name="Rogers Y.-H."/>
            <person name="Friedman R."/>
            <person name="Venter J.C."/>
        </authorList>
    </citation>
    <scope>NUCLEOTIDE SEQUENCE [LARGE SCALE GENOMIC DNA]</scope>
    <source>
        <strain evidence="11 12">Nb-231</strain>
    </source>
</reference>
<evidence type="ECO:0000256" key="3">
    <source>
        <dbReference type="ARBA" id="ARBA00022475"/>
    </source>
</evidence>
<feature type="binding site" evidence="10">
    <location>
        <position position="97"/>
    </location>
    <ligand>
        <name>Mg(2+)</name>
        <dbReference type="ChEBI" id="CHEBI:18420"/>
        <label>1</label>
        <note>catalytic</note>
    </ligand>
</feature>
<sequence length="279" mass="31082">GDLNSMDVEHRGQLAESLIILAEEAGERIMRVYQRDFAVETKTDQSPLTEADRAAHEHILARLQELTPTLPILSEEGGLPDYTSRRDWPLYWLVDPLDGTKEFIKKNGEFTVNIALVKEGQPILGIVHAPVFKTTYIGNRGNGAWRISGGVRTPIHTRVLPEDGPPMLVVSRSHRGEAVDRLLERLPPHETRSVGSSLKFCLVAEGKADLYPRFGPTSEWDTAAAQCVVEAAGGRVTRVDLRPLTYNTKASLLNPDFLVFGDPDWNLRPLLADFEVQVR</sequence>
<keyword evidence="8" id="KW-0472">Membrane</keyword>
<dbReference type="NCBIfam" id="TIGR01331">
    <property type="entry name" value="bisphos_cysQ"/>
    <property type="match status" value="1"/>
</dbReference>
<dbReference type="Gene3D" id="3.30.540.10">
    <property type="entry name" value="Fructose-1,6-Bisphosphatase, subunit A, domain 1"/>
    <property type="match status" value="1"/>
</dbReference>
<accession>A4BVM9</accession>
<dbReference type="eggNOG" id="COG1218">
    <property type="taxonomic scope" value="Bacteria"/>
</dbReference>
<name>A4BVM9_9GAMM</name>
<keyword evidence="7 10" id="KW-0460">Magnesium</keyword>
<evidence type="ECO:0000256" key="1">
    <source>
        <dbReference type="ARBA" id="ARBA00001625"/>
    </source>
</evidence>
<comment type="caution">
    <text evidence="11">The sequence shown here is derived from an EMBL/GenBank/DDBJ whole genome shotgun (WGS) entry which is preliminary data.</text>
</comment>
<dbReference type="EMBL" id="AAOF01000028">
    <property type="protein sequence ID" value="EAR20247.1"/>
    <property type="molecule type" value="Genomic_DNA"/>
</dbReference>
<dbReference type="InterPro" id="IPR020583">
    <property type="entry name" value="Inositol_monoP_metal-BS"/>
</dbReference>
<dbReference type="PANTHER" id="PTHR43028">
    <property type="entry name" value="3'(2'),5'-BISPHOSPHATE NUCLEOTIDASE 1"/>
    <property type="match status" value="1"/>
</dbReference>